<evidence type="ECO:0000313" key="3">
    <source>
        <dbReference type="WBParaSite" id="HCON_00012110-00001"/>
    </source>
</evidence>
<dbReference type="OrthoDB" id="410104at2759"/>
<feature type="domain" description="Reverse transcriptase" evidence="1">
    <location>
        <begin position="108"/>
        <end position="351"/>
    </location>
</feature>
<name>A0A7I4XUE7_HAECO</name>
<accession>A0A7I4XUE7</accession>
<dbReference type="AlphaFoldDB" id="A0A7I4XUE7"/>
<dbReference type="InterPro" id="IPR043502">
    <property type="entry name" value="DNA/RNA_pol_sf"/>
</dbReference>
<dbReference type="SUPFAM" id="SSF56672">
    <property type="entry name" value="DNA/RNA polymerases"/>
    <property type="match status" value="1"/>
</dbReference>
<dbReference type="InterPro" id="IPR000477">
    <property type="entry name" value="RT_dom"/>
</dbReference>
<dbReference type="WBParaSite" id="HCON_00012110-00001">
    <property type="protein sequence ID" value="HCON_00012110-00001"/>
    <property type="gene ID" value="HCON_00012110"/>
</dbReference>
<protein>
    <submittedName>
        <fullName evidence="3">Reverse transcriptase domain-containing protein</fullName>
    </submittedName>
</protein>
<dbReference type="PROSITE" id="PS50878">
    <property type="entry name" value="RT_POL"/>
    <property type="match status" value="1"/>
</dbReference>
<reference evidence="3" key="1">
    <citation type="submission" date="2020-12" db="UniProtKB">
        <authorList>
            <consortium name="WormBaseParasite"/>
        </authorList>
    </citation>
    <scope>IDENTIFICATION</scope>
    <source>
        <strain evidence="3">MHco3</strain>
    </source>
</reference>
<dbReference type="CDD" id="cd01650">
    <property type="entry name" value="RT_nLTR_like"/>
    <property type="match status" value="1"/>
</dbReference>
<dbReference type="OMA" id="LENIMRC"/>
<evidence type="ECO:0000313" key="2">
    <source>
        <dbReference type="Proteomes" id="UP000025227"/>
    </source>
</evidence>
<dbReference type="Pfam" id="PF00078">
    <property type="entry name" value="RVT_1"/>
    <property type="match status" value="1"/>
</dbReference>
<dbReference type="Proteomes" id="UP000025227">
    <property type="component" value="Unplaced"/>
</dbReference>
<keyword evidence="2" id="KW-1185">Reference proteome</keyword>
<dbReference type="PANTHER" id="PTHR19446">
    <property type="entry name" value="REVERSE TRANSCRIPTASES"/>
    <property type="match status" value="1"/>
</dbReference>
<evidence type="ECO:0000259" key="1">
    <source>
        <dbReference type="PROSITE" id="PS50878"/>
    </source>
</evidence>
<proteinExistence type="predicted"/>
<sequence length="368" mass="42161">MNRIASDLNISRQTIQKIAKRDFKLNNYQLCRDMKRSRAVEFEIHSPLRNASNMQDEYIAPSVLPSEIRHAITSMKNCTAPGPDRIKPEHLKSIQPVIIKTLARLFTRYLSECKVPTSWKTSKTVLLYKKGDPDDIGIYRPICLLSVIYKLFTRVILNRIGRILDEGQPCEQAGFWRGFSTIDHIHTLTRLIEVSREYNMPLFLTFIDLKKAFNTVETEAVIEALGNQGVPTQYIRMLRELYDSFTTRISPFYKEVIVNMKRGVRQGDTISPKLFGAALENIMRCSEWEDLGVKAERMLAEFDSACGKIGLRLNLTKTMFMKNGLVPDAPFTLNGTNISECSSYVYLGREVNMMNDLAPELCRRKRAA</sequence>
<organism evidence="2 3">
    <name type="scientific">Haemonchus contortus</name>
    <name type="common">Barber pole worm</name>
    <dbReference type="NCBI Taxonomy" id="6289"/>
    <lineage>
        <taxon>Eukaryota</taxon>
        <taxon>Metazoa</taxon>
        <taxon>Ecdysozoa</taxon>
        <taxon>Nematoda</taxon>
        <taxon>Chromadorea</taxon>
        <taxon>Rhabditida</taxon>
        <taxon>Rhabditina</taxon>
        <taxon>Rhabditomorpha</taxon>
        <taxon>Strongyloidea</taxon>
        <taxon>Trichostrongylidae</taxon>
        <taxon>Haemonchus</taxon>
    </lineage>
</organism>